<feature type="compositionally biased region" description="Basic and acidic residues" evidence="1">
    <location>
        <begin position="176"/>
        <end position="190"/>
    </location>
</feature>
<dbReference type="KEGG" id="cgob:115008927"/>
<evidence type="ECO:0000259" key="2">
    <source>
        <dbReference type="PROSITE" id="PS00028"/>
    </source>
</evidence>
<evidence type="ECO:0000313" key="4">
    <source>
        <dbReference type="RefSeq" id="XP_029288697.1"/>
    </source>
</evidence>
<proteinExistence type="predicted"/>
<dbReference type="PANTHER" id="PTHR46742">
    <property type="entry name" value="LYSINE-RICH COILED-COIL PROTEIN 1"/>
    <property type="match status" value="1"/>
</dbReference>
<dbReference type="InterPro" id="IPR036236">
    <property type="entry name" value="Znf_C2H2_sf"/>
</dbReference>
<dbReference type="Gene3D" id="3.30.160.60">
    <property type="entry name" value="Classic Zinc Finger"/>
    <property type="match status" value="4"/>
</dbReference>
<reference evidence="4" key="1">
    <citation type="submission" date="2025-08" db="UniProtKB">
        <authorList>
            <consortium name="RefSeq"/>
        </authorList>
    </citation>
    <scope>IDENTIFICATION</scope>
</reference>
<dbReference type="AlphaFoldDB" id="A0A6J2PUF8"/>
<dbReference type="Proteomes" id="UP000504630">
    <property type="component" value="Chromosome 5"/>
</dbReference>
<evidence type="ECO:0000313" key="3">
    <source>
        <dbReference type="Proteomes" id="UP000504630"/>
    </source>
</evidence>
<dbReference type="CTD" id="84460"/>
<organism evidence="3 4">
    <name type="scientific">Cottoperca gobio</name>
    <name type="common">Frogmouth</name>
    <name type="synonym">Aphritis gobio</name>
    <dbReference type="NCBI Taxonomy" id="56716"/>
    <lineage>
        <taxon>Eukaryota</taxon>
        <taxon>Metazoa</taxon>
        <taxon>Chordata</taxon>
        <taxon>Craniata</taxon>
        <taxon>Vertebrata</taxon>
        <taxon>Euteleostomi</taxon>
        <taxon>Actinopterygii</taxon>
        <taxon>Neopterygii</taxon>
        <taxon>Teleostei</taxon>
        <taxon>Neoteleostei</taxon>
        <taxon>Acanthomorphata</taxon>
        <taxon>Eupercaria</taxon>
        <taxon>Perciformes</taxon>
        <taxon>Notothenioidei</taxon>
        <taxon>Bovichtidae</taxon>
        <taxon>Cottoperca</taxon>
    </lineage>
</organism>
<dbReference type="SMART" id="SM00355">
    <property type="entry name" value="ZnF_C2H2"/>
    <property type="match status" value="3"/>
</dbReference>
<feature type="compositionally biased region" description="Basic and acidic residues" evidence="1">
    <location>
        <begin position="457"/>
        <end position="504"/>
    </location>
</feature>
<feature type="compositionally biased region" description="Low complexity" evidence="1">
    <location>
        <begin position="420"/>
        <end position="439"/>
    </location>
</feature>
<dbReference type="Pfam" id="PF12874">
    <property type="entry name" value="zf-met"/>
    <property type="match status" value="4"/>
</dbReference>
<feature type="compositionally biased region" description="Basic and acidic residues" evidence="1">
    <location>
        <begin position="575"/>
        <end position="588"/>
    </location>
</feature>
<feature type="compositionally biased region" description="Polar residues" evidence="1">
    <location>
        <begin position="193"/>
        <end position="202"/>
    </location>
</feature>
<feature type="domain" description="C2H2-type" evidence="2">
    <location>
        <begin position="259"/>
        <end position="281"/>
    </location>
</feature>
<feature type="region of interest" description="Disordered" evidence="1">
    <location>
        <begin position="395"/>
        <end position="594"/>
    </location>
</feature>
<feature type="domain" description="C2H2-type" evidence="2">
    <location>
        <begin position="212"/>
        <end position="234"/>
    </location>
</feature>
<keyword evidence="3" id="KW-1185">Reference proteome</keyword>
<dbReference type="GO" id="GO:0008270">
    <property type="term" value="F:zinc ion binding"/>
    <property type="evidence" value="ECO:0007669"/>
    <property type="project" value="InterPro"/>
</dbReference>
<feature type="region of interest" description="Disordered" evidence="1">
    <location>
        <begin position="167"/>
        <end position="202"/>
    </location>
</feature>
<accession>A0A6J2PUF8</accession>
<dbReference type="RefSeq" id="XP_029288697.1">
    <property type="nucleotide sequence ID" value="XM_029432837.1"/>
</dbReference>
<dbReference type="GO" id="GO:0003676">
    <property type="term" value="F:nucleic acid binding"/>
    <property type="evidence" value="ECO:0007669"/>
    <property type="project" value="InterPro"/>
</dbReference>
<feature type="compositionally biased region" description="Basic residues" evidence="1">
    <location>
        <begin position="564"/>
        <end position="574"/>
    </location>
</feature>
<dbReference type="SUPFAM" id="SSF57667">
    <property type="entry name" value="beta-beta-alpha zinc fingers"/>
    <property type="match status" value="4"/>
</dbReference>
<dbReference type="PANTHER" id="PTHR46742:SF2">
    <property type="entry name" value="ZINC FINGER MATRIN-TYPE PROTEIN 1"/>
    <property type="match status" value="1"/>
</dbReference>
<dbReference type="InterPro" id="IPR003604">
    <property type="entry name" value="Matrin/U1-like-C_Znf_C2H2"/>
</dbReference>
<feature type="compositionally biased region" description="Basic and acidic residues" evidence="1">
    <location>
        <begin position="533"/>
        <end position="545"/>
    </location>
</feature>
<gene>
    <name evidence="4" type="primary">zmat1</name>
</gene>
<name>A0A6J2PUF8_COTGO</name>
<dbReference type="InParanoid" id="A0A6J2PUF8"/>
<feature type="compositionally biased region" description="Basic residues" evidence="1">
    <location>
        <begin position="410"/>
        <end position="419"/>
    </location>
</feature>
<dbReference type="OrthoDB" id="1925236at2759"/>
<protein>
    <submittedName>
        <fullName evidence="4">Zinc finger matrin-type protein 1</fullName>
    </submittedName>
</protein>
<feature type="region of interest" description="Disordered" evidence="1">
    <location>
        <begin position="1"/>
        <end position="33"/>
    </location>
</feature>
<dbReference type="GeneID" id="115008927"/>
<feature type="compositionally biased region" description="Low complexity" evidence="1">
    <location>
        <begin position="18"/>
        <end position="30"/>
    </location>
</feature>
<sequence>MDDTSVCPPLLAESDAQNNTTSTPNAASATDADKVINTQIDRTQVEGHKSEVDLLKGLLTDDYCHVCEAVLLFDSQRVSHYEGKKHAQKLKVYLQAKRAEKMSKESPGPQRTMTTDKDHFCELCNMVFSSHMVAKSHYEGKVHAKNLRKQGLQPPVLDRHTEVRTLPSLAWDPDDADQKSAPEDGMERVLDPTASTTASSTEVDLKDPNKYCALCAASFNNPQVVLQHYNGRRHQRNQAKQELLKDLRDNFEQADSLMCQMCSLQFNSVEMYQSHMLGNKHLIRKKKVVKLCKSRQKDYNTFADELADFIQVQKARGITPKAGEVTQQEEEQDEEEEALNKGDIIELNKHMPNLPPTSNASHPSRPGGYYPVEAWRPPYQGPSWPSHGWDYNGPPPVLPGSGAPLFTGRPTKRRRRRKQSSSSSYTTSSYSSSYSSSTSDSGDSEYRRREKRRVKRSRQERDRRARDEDSDKEEKRGKRQRREREMDSEERRREESGESEEERRGKNRKSPGKKRRREKKSREEDFESQGGERVMDNRKETEVHIQAEMNVEQGEAGQDTPAKTKNRKEKKKTKEKVDTRTEEEKLWDDSILGC</sequence>
<feature type="domain" description="C2H2-type" evidence="2">
    <location>
        <begin position="121"/>
        <end position="143"/>
    </location>
</feature>
<dbReference type="PROSITE" id="PS00028">
    <property type="entry name" value="ZINC_FINGER_C2H2_1"/>
    <property type="match status" value="3"/>
</dbReference>
<feature type="compositionally biased region" description="Basic residues" evidence="1">
    <location>
        <begin position="505"/>
        <end position="519"/>
    </location>
</feature>
<evidence type="ECO:0000256" key="1">
    <source>
        <dbReference type="SAM" id="MobiDB-lite"/>
    </source>
</evidence>
<dbReference type="SMART" id="SM00451">
    <property type="entry name" value="ZnF_U1"/>
    <property type="match status" value="4"/>
</dbReference>
<dbReference type="InterPro" id="IPR013087">
    <property type="entry name" value="Znf_C2H2_type"/>
</dbReference>